<evidence type="ECO:0000313" key="5">
    <source>
        <dbReference type="Proteomes" id="UP001633002"/>
    </source>
</evidence>
<protein>
    <recommendedName>
        <fullName evidence="3">Tubulin/FtsZ GTPase domain-containing protein</fullName>
    </recommendedName>
</protein>
<dbReference type="EMBL" id="JBJQOH010000003">
    <property type="protein sequence ID" value="KAL3694806.1"/>
    <property type="molecule type" value="Genomic_DNA"/>
</dbReference>
<keyword evidence="1" id="KW-0677">Repeat</keyword>
<dbReference type="SMART" id="SM00864">
    <property type="entry name" value="Tubulin"/>
    <property type="match status" value="1"/>
</dbReference>
<dbReference type="Pfam" id="PF00091">
    <property type="entry name" value="Tubulin"/>
    <property type="match status" value="1"/>
</dbReference>
<feature type="compositionally biased region" description="Basic residues" evidence="2">
    <location>
        <begin position="525"/>
        <end position="535"/>
    </location>
</feature>
<dbReference type="Proteomes" id="UP001633002">
    <property type="component" value="Unassembled WGS sequence"/>
</dbReference>
<organism evidence="4 5">
    <name type="scientific">Riccia sorocarpa</name>
    <dbReference type="NCBI Taxonomy" id="122646"/>
    <lineage>
        <taxon>Eukaryota</taxon>
        <taxon>Viridiplantae</taxon>
        <taxon>Streptophyta</taxon>
        <taxon>Embryophyta</taxon>
        <taxon>Marchantiophyta</taxon>
        <taxon>Marchantiopsida</taxon>
        <taxon>Marchantiidae</taxon>
        <taxon>Marchantiales</taxon>
        <taxon>Ricciaceae</taxon>
        <taxon>Riccia</taxon>
    </lineage>
</organism>
<evidence type="ECO:0000256" key="2">
    <source>
        <dbReference type="SAM" id="MobiDB-lite"/>
    </source>
</evidence>
<dbReference type="SUPFAM" id="SSF52490">
    <property type="entry name" value="Tubulin nucleotide-binding domain-like"/>
    <property type="match status" value="1"/>
</dbReference>
<feature type="region of interest" description="Disordered" evidence="2">
    <location>
        <begin position="437"/>
        <end position="456"/>
    </location>
</feature>
<feature type="compositionally biased region" description="Basic and acidic residues" evidence="2">
    <location>
        <begin position="484"/>
        <end position="507"/>
    </location>
</feature>
<feature type="region of interest" description="Disordered" evidence="2">
    <location>
        <begin position="484"/>
        <end position="577"/>
    </location>
</feature>
<keyword evidence="5" id="KW-1185">Reference proteome</keyword>
<evidence type="ECO:0000259" key="3">
    <source>
        <dbReference type="SMART" id="SM00864"/>
    </source>
</evidence>
<dbReference type="SMART" id="SM00698">
    <property type="entry name" value="MORN"/>
    <property type="match status" value="3"/>
</dbReference>
<feature type="compositionally biased region" description="Low complexity" evidence="2">
    <location>
        <begin position="554"/>
        <end position="567"/>
    </location>
</feature>
<proteinExistence type="predicted"/>
<gene>
    <name evidence="4" type="ORF">R1sor_008457</name>
</gene>
<dbReference type="PANTHER" id="PTHR43215">
    <property type="entry name" value="RADIAL SPOKE HEAD 1 HOMOLOG"/>
    <property type="match status" value="1"/>
</dbReference>
<name>A0ABD3HVL0_9MARC</name>
<dbReference type="AlphaFoldDB" id="A0ABD3HVL0"/>
<accession>A0ABD3HVL0</accession>
<dbReference type="InterPro" id="IPR003008">
    <property type="entry name" value="Tubulin_FtsZ_GTPase"/>
</dbReference>
<dbReference type="Gene3D" id="3.40.50.1440">
    <property type="entry name" value="Tubulin/FtsZ, GTPase domain"/>
    <property type="match status" value="1"/>
</dbReference>
<dbReference type="FunFam" id="2.20.110.10:FF:000002">
    <property type="entry name" value="Phosphatidylinositol 4-phosphate 5-kinase 8"/>
    <property type="match status" value="1"/>
</dbReference>
<dbReference type="PANTHER" id="PTHR43215:SF15">
    <property type="entry name" value="PROTEIN ACCUMULATION AND REPLICATION OF CHLOROPLASTS 3, CHLOROPLASTIC"/>
    <property type="match status" value="1"/>
</dbReference>
<feature type="compositionally biased region" description="Polar residues" evidence="2">
    <location>
        <begin position="686"/>
        <end position="695"/>
    </location>
</feature>
<feature type="compositionally biased region" description="Basic and acidic residues" evidence="2">
    <location>
        <begin position="543"/>
        <end position="552"/>
    </location>
</feature>
<dbReference type="SUPFAM" id="SSF82185">
    <property type="entry name" value="Histone H3 K4-specific methyltransferase SET7/9 N-terminal domain"/>
    <property type="match status" value="1"/>
</dbReference>
<dbReference type="GO" id="GO:0016020">
    <property type="term" value="C:membrane"/>
    <property type="evidence" value="ECO:0007669"/>
    <property type="project" value="UniProtKB-ARBA"/>
</dbReference>
<dbReference type="Gene3D" id="2.20.110.10">
    <property type="entry name" value="Histone H3 K4-specific methyltransferase SET7/9 N-terminal domain"/>
    <property type="match status" value="2"/>
</dbReference>
<dbReference type="InterPro" id="IPR003409">
    <property type="entry name" value="MORN"/>
</dbReference>
<comment type="caution">
    <text evidence="4">The sequence shown here is derived from an EMBL/GenBank/DDBJ whole genome shotgun (WGS) entry which is preliminary data.</text>
</comment>
<dbReference type="PRINTS" id="PR00423">
    <property type="entry name" value="CELLDVISFTSZ"/>
</dbReference>
<evidence type="ECO:0000313" key="4">
    <source>
        <dbReference type="EMBL" id="KAL3694806.1"/>
    </source>
</evidence>
<evidence type="ECO:0000256" key="1">
    <source>
        <dbReference type="ARBA" id="ARBA00022737"/>
    </source>
</evidence>
<feature type="domain" description="Tubulin/FtsZ GTPase" evidence="3">
    <location>
        <begin position="146"/>
        <end position="322"/>
    </location>
</feature>
<feature type="region of interest" description="Disordered" evidence="2">
    <location>
        <begin position="612"/>
        <end position="648"/>
    </location>
</feature>
<dbReference type="Pfam" id="PF02493">
    <property type="entry name" value="MORN"/>
    <property type="match status" value="5"/>
</dbReference>
<feature type="region of interest" description="Disordered" evidence="2">
    <location>
        <begin position="677"/>
        <end position="700"/>
    </location>
</feature>
<sequence>MSLLGVRGSGCCTGVGWGAVVGRSSGTFNDSYKDPKPRVRLRVADDSVRSVSNDAGRSGSHNHGENCVRGEFMKGAFFSLGRDECSWLDKNKSYRVPRKKIYRIIMKSARMVAEGDFCRSEFGDTTEPRTVVPTDEAVSAGIQGKDVKVIGVGARACAILNFCQQTSLLPYAQFWKYDSDTALQNLELSDHLEAPASLPAASGNEDKQGGPTVSGNNSGTLFLVLGIGSGTELGCAPRQLKAAKAKGWLVVSIFIQPFTFEGQKRSEQANQLVKALLECTDVVLVVKQDAWLKGEAVTVSDATDIANNAVFLSIIALSEFQASLRNTGKAWLGSGKGRSVRDAVETSLVDSPPDGLMVSYISLVLTVRAYLYGGKSSVLCTLASAHGRTRDDLSEAAVVLRRQLGSEIRLVCNAVTNPLLEPGVTLATVIRTRSEEHLKGEKYQKDPSSFRSSGNNFRSILNNVKSSSTVSPFREKVPEDFLRKSSVKSEDYSSVSRQEELRGKFKGDANVTGGLPDSRKENRRQQGRTPLKRTTVRSSEASVIHERRKGDARQSSSQPLPASLASQKSSVTLGWESGPGSAIAEAWAQARANAKRPPKVASGSDLDVPVGVRLWNDKPGNGDMGSEVGGSERLEREAPGPVPVDPEAVPRNRVMDIGLGAMMDMYNAASALVTGKEAVDERKPPSLTQRASSMLETERSQKELTPMVEMVFKNGIYKGRCLAGLPDGKGRLSFSDGSFYDGQWKQGKRVGAGTFYFANGDLYQGTWKGDVVHGKGWMYYHNGDRLHADFWKGKAHGEGRFYSAQGDVFLGHFRDNLRHGECLHIEASGVRWMEVWKNGTFVSRTPDDS</sequence>
<reference evidence="4 5" key="1">
    <citation type="submission" date="2024-09" db="EMBL/GenBank/DDBJ databases">
        <title>Chromosome-scale assembly of Riccia sorocarpa.</title>
        <authorList>
            <person name="Paukszto L."/>
        </authorList>
    </citation>
    <scope>NUCLEOTIDE SEQUENCE [LARGE SCALE GENOMIC DNA]</scope>
    <source>
        <strain evidence="4">LP-2024</strain>
        <tissue evidence="4">Aerial parts of the thallus</tissue>
    </source>
</reference>
<dbReference type="InterPro" id="IPR036525">
    <property type="entry name" value="Tubulin/FtsZ_GTPase_sf"/>
</dbReference>